<gene>
    <name evidence="3" type="ORF">FHS59_001459</name>
</gene>
<protein>
    <recommendedName>
        <fullName evidence="5">Esterase</fullName>
    </recommendedName>
</protein>
<dbReference type="PANTHER" id="PTHR40841:SF2">
    <property type="entry name" value="SIDEROPHORE-DEGRADING ESTERASE (EUROFUNG)"/>
    <property type="match status" value="1"/>
</dbReference>
<evidence type="ECO:0000313" key="4">
    <source>
        <dbReference type="Proteomes" id="UP000588604"/>
    </source>
</evidence>
<dbReference type="PROSITE" id="PS51257">
    <property type="entry name" value="PROKAR_LIPOPROTEIN"/>
    <property type="match status" value="1"/>
</dbReference>
<evidence type="ECO:0000256" key="1">
    <source>
        <dbReference type="ARBA" id="ARBA00005622"/>
    </source>
</evidence>
<accession>A0A841MM16</accession>
<dbReference type="Pfam" id="PF00756">
    <property type="entry name" value="Esterase"/>
    <property type="match status" value="1"/>
</dbReference>
<reference evidence="3 4" key="1">
    <citation type="submission" date="2020-08" db="EMBL/GenBank/DDBJ databases">
        <title>Genomic Encyclopedia of Type Strains, Phase IV (KMG-IV): sequencing the most valuable type-strain genomes for metagenomic binning, comparative biology and taxonomic classification.</title>
        <authorList>
            <person name="Goeker M."/>
        </authorList>
    </citation>
    <scope>NUCLEOTIDE SEQUENCE [LARGE SCALE GENOMIC DNA]</scope>
    <source>
        <strain evidence="3 4">DSM 102044</strain>
    </source>
</reference>
<dbReference type="GO" id="GO:0016788">
    <property type="term" value="F:hydrolase activity, acting on ester bonds"/>
    <property type="evidence" value="ECO:0007669"/>
    <property type="project" value="TreeGrafter"/>
</dbReference>
<comment type="caution">
    <text evidence="3">The sequence shown here is derived from an EMBL/GenBank/DDBJ whole genome shotgun (WGS) entry which is preliminary data.</text>
</comment>
<sequence>MIFKKLIPIWTIILLTACSTVESKKDRFDLHFNQYSEYVRDTFYIDVQLPIEYVENPDKKYPTLVFVDGNFYFPTMSAILHQYEKTGLLEPFIAVGIGYKSFKAMDSLRMRDYLFPKALPSDELEAPGGGQNFYDFITKELLPRIDLDFRTDTTDRTLMGHSFGGYFVLYSLLHQSAVQANDFKNFVSASPTLWYNDFYLNKLPEQLSKNQKNIGLYLSVGGLEDSTWSVNPVKSLTMKLQNKPVKGLDFKSRVFNHLDHMDVALLTFTKGLQELRTSK</sequence>
<dbReference type="InterPro" id="IPR000801">
    <property type="entry name" value="Esterase-like"/>
</dbReference>
<keyword evidence="2" id="KW-0378">Hydrolase</keyword>
<dbReference type="Proteomes" id="UP000588604">
    <property type="component" value="Unassembled WGS sequence"/>
</dbReference>
<evidence type="ECO:0000256" key="2">
    <source>
        <dbReference type="ARBA" id="ARBA00022801"/>
    </source>
</evidence>
<dbReference type="Gene3D" id="3.40.50.1820">
    <property type="entry name" value="alpha/beta hydrolase"/>
    <property type="match status" value="1"/>
</dbReference>
<dbReference type="SUPFAM" id="SSF53474">
    <property type="entry name" value="alpha/beta-Hydrolases"/>
    <property type="match status" value="1"/>
</dbReference>
<dbReference type="AlphaFoldDB" id="A0A841MM16"/>
<comment type="similarity">
    <text evidence="1">Belongs to the esterase D family.</text>
</comment>
<dbReference type="InterPro" id="IPR029058">
    <property type="entry name" value="AB_hydrolase_fold"/>
</dbReference>
<dbReference type="RefSeq" id="WP_184494402.1">
    <property type="nucleotide sequence ID" value="NZ_JACIJO010000001.1"/>
</dbReference>
<organism evidence="3 4">
    <name type="scientific">Algoriphagus iocasae</name>
    <dbReference type="NCBI Taxonomy" id="1836499"/>
    <lineage>
        <taxon>Bacteria</taxon>
        <taxon>Pseudomonadati</taxon>
        <taxon>Bacteroidota</taxon>
        <taxon>Cytophagia</taxon>
        <taxon>Cytophagales</taxon>
        <taxon>Cyclobacteriaceae</taxon>
        <taxon>Algoriphagus</taxon>
    </lineage>
</organism>
<dbReference type="PANTHER" id="PTHR40841">
    <property type="entry name" value="SIDEROPHORE TRIACETYLFUSARININE C ESTERASE"/>
    <property type="match status" value="1"/>
</dbReference>
<evidence type="ECO:0008006" key="5">
    <source>
        <dbReference type="Google" id="ProtNLM"/>
    </source>
</evidence>
<name>A0A841MM16_9BACT</name>
<dbReference type="InterPro" id="IPR052558">
    <property type="entry name" value="Siderophore_Hydrolase_D"/>
</dbReference>
<dbReference type="EMBL" id="JACIJO010000001">
    <property type="protein sequence ID" value="MBB6325844.1"/>
    <property type="molecule type" value="Genomic_DNA"/>
</dbReference>
<keyword evidence="4" id="KW-1185">Reference proteome</keyword>
<evidence type="ECO:0000313" key="3">
    <source>
        <dbReference type="EMBL" id="MBB6325844.1"/>
    </source>
</evidence>
<proteinExistence type="inferred from homology"/>